<proteinExistence type="predicted"/>
<gene>
    <name evidence="2" type="ORF">M6B38_100320</name>
</gene>
<dbReference type="EMBL" id="JANAVB010000197">
    <property type="protein sequence ID" value="KAJ6853956.1"/>
    <property type="molecule type" value="Genomic_DNA"/>
</dbReference>
<feature type="compositionally biased region" description="Basic and acidic residues" evidence="1">
    <location>
        <begin position="194"/>
        <end position="204"/>
    </location>
</feature>
<organism evidence="2 3">
    <name type="scientific">Iris pallida</name>
    <name type="common">Sweet iris</name>
    <dbReference type="NCBI Taxonomy" id="29817"/>
    <lineage>
        <taxon>Eukaryota</taxon>
        <taxon>Viridiplantae</taxon>
        <taxon>Streptophyta</taxon>
        <taxon>Embryophyta</taxon>
        <taxon>Tracheophyta</taxon>
        <taxon>Spermatophyta</taxon>
        <taxon>Magnoliopsida</taxon>
        <taxon>Liliopsida</taxon>
        <taxon>Asparagales</taxon>
        <taxon>Iridaceae</taxon>
        <taxon>Iridoideae</taxon>
        <taxon>Irideae</taxon>
        <taxon>Iris</taxon>
    </lineage>
</organism>
<feature type="region of interest" description="Disordered" evidence="1">
    <location>
        <begin position="1"/>
        <end position="27"/>
    </location>
</feature>
<name>A0AAX6IL15_IRIPA</name>
<dbReference type="Proteomes" id="UP001140949">
    <property type="component" value="Unassembled WGS sequence"/>
</dbReference>
<protein>
    <submittedName>
        <fullName evidence="2">Splicing factor PWI domain-containing protein isoform X2</fullName>
    </submittedName>
</protein>
<comment type="caution">
    <text evidence="2">The sequence shown here is derived from an EMBL/GenBank/DDBJ whole genome shotgun (WGS) entry which is preliminary data.</text>
</comment>
<reference evidence="2" key="1">
    <citation type="journal article" date="2023" name="GigaByte">
        <title>Genome assembly of the bearded iris, Iris pallida Lam.</title>
        <authorList>
            <person name="Bruccoleri R.E."/>
            <person name="Oakeley E.J."/>
            <person name="Faust A.M.E."/>
            <person name="Altorfer M."/>
            <person name="Dessus-Babus S."/>
            <person name="Burckhardt D."/>
            <person name="Oertli M."/>
            <person name="Naumann U."/>
            <person name="Petersen F."/>
            <person name="Wong J."/>
        </authorList>
    </citation>
    <scope>NUCLEOTIDE SEQUENCE</scope>
    <source>
        <strain evidence="2">GSM-AAB239-AS_SAM_17_03QT</strain>
    </source>
</reference>
<accession>A0AAX6IL15</accession>
<evidence type="ECO:0000256" key="1">
    <source>
        <dbReference type="SAM" id="MobiDB-lite"/>
    </source>
</evidence>
<reference evidence="2" key="2">
    <citation type="submission" date="2023-04" db="EMBL/GenBank/DDBJ databases">
        <authorList>
            <person name="Bruccoleri R.E."/>
            <person name="Oakeley E.J."/>
            <person name="Faust A.-M."/>
            <person name="Dessus-Babus S."/>
            <person name="Altorfer M."/>
            <person name="Burckhardt D."/>
            <person name="Oertli M."/>
            <person name="Naumann U."/>
            <person name="Petersen F."/>
            <person name="Wong J."/>
        </authorList>
    </citation>
    <scope>NUCLEOTIDE SEQUENCE</scope>
    <source>
        <strain evidence="2">GSM-AAB239-AS_SAM_17_03QT</strain>
        <tissue evidence="2">Leaf</tissue>
    </source>
</reference>
<dbReference type="AlphaFoldDB" id="A0AAX6IL15"/>
<sequence length="204" mass="21500">MHQSNGAAQECSPRSPPAPASPRRHIHSSFPHYFYSTPAAPPSSDSISAFVALCEARLVADDDFAFGSSNRHHATLQNNVLPTAPKAAAAAATATTASAPAQPLSRPRRGCSTSPTSGRACATCGGPRGEGRKRAALGSGRMIAPTLSRRQRTRWPGRTPPGASCRGAGRPRRRARPPRPATKTSTARRLRARTGRDRAGYLGC</sequence>
<feature type="region of interest" description="Disordered" evidence="1">
    <location>
        <begin position="91"/>
        <end position="204"/>
    </location>
</feature>
<evidence type="ECO:0000313" key="3">
    <source>
        <dbReference type="Proteomes" id="UP001140949"/>
    </source>
</evidence>
<keyword evidence="3" id="KW-1185">Reference proteome</keyword>
<evidence type="ECO:0000313" key="2">
    <source>
        <dbReference type="EMBL" id="KAJ6853956.1"/>
    </source>
</evidence>
<feature type="compositionally biased region" description="Low complexity" evidence="1">
    <location>
        <begin position="91"/>
        <end position="103"/>
    </location>
</feature>